<gene>
    <name evidence="3" type="ORF">FMEXI_339</name>
</gene>
<dbReference type="Proteomes" id="UP000522262">
    <property type="component" value="Unassembled WGS sequence"/>
</dbReference>
<protein>
    <submittedName>
        <fullName evidence="3">Zinc finger C2H2</fullName>
    </submittedName>
</protein>
<keyword evidence="4" id="KW-1185">Reference proteome</keyword>
<keyword evidence="1" id="KW-0677">Repeat</keyword>
<accession>A0A8H5JNT8</accession>
<comment type="caution">
    <text evidence="3">The sequence shown here is derived from an EMBL/GenBank/DDBJ whole genome shotgun (WGS) entry which is preliminary data.</text>
</comment>
<dbReference type="PANTHER" id="PTHR10039:SF14">
    <property type="entry name" value="NACHT DOMAIN-CONTAINING PROTEIN"/>
    <property type="match status" value="1"/>
</dbReference>
<evidence type="ECO:0000259" key="2">
    <source>
        <dbReference type="Pfam" id="PF24883"/>
    </source>
</evidence>
<reference evidence="3 4" key="1">
    <citation type="submission" date="2020-05" db="EMBL/GenBank/DDBJ databases">
        <title>Identification and distribution of gene clusters putatively required for synthesis of sphingolipid metabolism inhibitors in phylogenetically diverse species of the filamentous fungus Fusarium.</title>
        <authorList>
            <person name="Kim H.-S."/>
            <person name="Busman M."/>
            <person name="Brown D.W."/>
            <person name="Divon H."/>
            <person name="Uhlig S."/>
            <person name="Proctor R.H."/>
        </authorList>
    </citation>
    <scope>NUCLEOTIDE SEQUENCE [LARGE SCALE GENOMIC DNA]</scope>
    <source>
        <strain evidence="3 4">NRRL 53147</strain>
    </source>
</reference>
<proteinExistence type="predicted"/>
<name>A0A8H5JNT8_9HYPO</name>
<evidence type="ECO:0000313" key="3">
    <source>
        <dbReference type="EMBL" id="KAF5558574.1"/>
    </source>
</evidence>
<dbReference type="PANTHER" id="PTHR10039">
    <property type="entry name" value="AMELOGENIN"/>
    <property type="match status" value="1"/>
</dbReference>
<dbReference type="Pfam" id="PF24883">
    <property type="entry name" value="NPHP3_N"/>
    <property type="match status" value="1"/>
</dbReference>
<dbReference type="InterPro" id="IPR056884">
    <property type="entry name" value="NPHP3-like_N"/>
</dbReference>
<evidence type="ECO:0000313" key="4">
    <source>
        <dbReference type="Proteomes" id="UP000522262"/>
    </source>
</evidence>
<dbReference type="AlphaFoldDB" id="A0A8H5JNT8"/>
<evidence type="ECO:0000256" key="1">
    <source>
        <dbReference type="ARBA" id="ARBA00022737"/>
    </source>
</evidence>
<organism evidence="3 4">
    <name type="scientific">Fusarium mexicanum</name>
    <dbReference type="NCBI Taxonomy" id="751941"/>
    <lineage>
        <taxon>Eukaryota</taxon>
        <taxon>Fungi</taxon>
        <taxon>Dikarya</taxon>
        <taxon>Ascomycota</taxon>
        <taxon>Pezizomycotina</taxon>
        <taxon>Sordariomycetes</taxon>
        <taxon>Hypocreomycetidae</taxon>
        <taxon>Hypocreales</taxon>
        <taxon>Nectriaceae</taxon>
        <taxon>Fusarium</taxon>
        <taxon>Fusarium fujikuroi species complex</taxon>
    </lineage>
</organism>
<dbReference type="EMBL" id="JAAOAM010000007">
    <property type="protein sequence ID" value="KAF5558574.1"/>
    <property type="molecule type" value="Genomic_DNA"/>
</dbReference>
<sequence length="306" mass="34887">MDTLDLSEFEIVLEEYKQALSSNSDREWSRATTLNALRGSIANIQTQQHADRQPQDLNRLAPFLEAAKQYGEVVHLFYTSSEIMALIWGPMRILLEITSSSNACSRAYNEIVSLYEKLGGALPLLQQYGEFFRSNETIIVWERLFDVNWKTIEGGLLSIISTITRHRDAIQYQANQSQMINLEETHTEPVSQLDLPKEESYRTQHLAVFHRLLPIDPATDQNLFSKIRAPYSGTGRWLLGDETFKGWIDLRYAKTTPLLWLTGLPGAGKTIFASLIGEEVQRLTPRPQMLFPLQAKSTKTQYISCT</sequence>
<feature type="domain" description="Nephrocystin 3-like N-terminal" evidence="2">
    <location>
        <begin position="233"/>
        <end position="291"/>
    </location>
</feature>